<dbReference type="PANTHER" id="PTHR16305">
    <property type="entry name" value="TESTICULAR SOLUBLE ADENYLYL CYCLASE"/>
    <property type="match status" value="1"/>
</dbReference>
<dbReference type="KEGG" id="pbf:CFX0092_B0299"/>
<protein>
    <submittedName>
        <fullName evidence="5">Adenylate/guanylate cyclase with TPR repeats</fullName>
    </submittedName>
</protein>
<dbReference type="Gene3D" id="3.30.70.1230">
    <property type="entry name" value="Nucleotide cyclase"/>
    <property type="match status" value="1"/>
</dbReference>
<dbReference type="GO" id="GO:0009190">
    <property type="term" value="P:cyclic nucleotide biosynthetic process"/>
    <property type="evidence" value="ECO:0007669"/>
    <property type="project" value="InterPro"/>
</dbReference>
<dbReference type="Proteomes" id="UP000215027">
    <property type="component" value="Chromosome II"/>
</dbReference>
<dbReference type="RefSeq" id="WP_095045193.1">
    <property type="nucleotide sequence ID" value="NZ_LN890656.1"/>
</dbReference>
<evidence type="ECO:0000313" key="6">
    <source>
        <dbReference type="Proteomes" id="UP000215027"/>
    </source>
</evidence>
<proteinExistence type="predicted"/>
<keyword evidence="1" id="KW-0547">Nucleotide-binding</keyword>
<dbReference type="GO" id="GO:0005737">
    <property type="term" value="C:cytoplasm"/>
    <property type="evidence" value="ECO:0007669"/>
    <property type="project" value="TreeGrafter"/>
</dbReference>
<dbReference type="OrthoDB" id="134626at2"/>
<evidence type="ECO:0000256" key="1">
    <source>
        <dbReference type="ARBA" id="ARBA00022741"/>
    </source>
</evidence>
<dbReference type="SUPFAM" id="SSF52540">
    <property type="entry name" value="P-loop containing nucleoside triphosphate hydrolases"/>
    <property type="match status" value="1"/>
</dbReference>
<evidence type="ECO:0000256" key="3">
    <source>
        <dbReference type="SAM" id="MobiDB-lite"/>
    </source>
</evidence>
<dbReference type="PANTHER" id="PTHR16305:SF28">
    <property type="entry name" value="GUANYLATE CYCLASE DOMAIN-CONTAINING PROTEIN"/>
    <property type="match status" value="1"/>
</dbReference>
<dbReference type="GO" id="GO:0005524">
    <property type="term" value="F:ATP binding"/>
    <property type="evidence" value="ECO:0007669"/>
    <property type="project" value="UniProtKB-KW"/>
</dbReference>
<dbReference type="PROSITE" id="PS50125">
    <property type="entry name" value="GUANYLATE_CYCLASE_2"/>
    <property type="match status" value="1"/>
</dbReference>
<feature type="compositionally biased region" description="Pro residues" evidence="3">
    <location>
        <begin position="76"/>
        <end position="88"/>
    </location>
</feature>
<dbReference type="Pfam" id="PF00211">
    <property type="entry name" value="Guanylate_cyc"/>
    <property type="match status" value="1"/>
</dbReference>
<gene>
    <name evidence="5" type="ORF">CFX0092_B0299</name>
</gene>
<dbReference type="Gene3D" id="1.25.40.10">
    <property type="entry name" value="Tetratricopeptide repeat domain"/>
    <property type="match status" value="2"/>
</dbReference>
<dbReference type="InterPro" id="IPR041664">
    <property type="entry name" value="AAA_16"/>
</dbReference>
<dbReference type="InterPro" id="IPR001054">
    <property type="entry name" value="A/G_cyclase"/>
</dbReference>
<dbReference type="Pfam" id="PF12773">
    <property type="entry name" value="DZR"/>
    <property type="match status" value="1"/>
</dbReference>
<dbReference type="GO" id="GO:0035556">
    <property type="term" value="P:intracellular signal transduction"/>
    <property type="evidence" value="ECO:0007669"/>
    <property type="project" value="InterPro"/>
</dbReference>
<feature type="region of interest" description="Disordered" evidence="3">
    <location>
        <begin position="68"/>
        <end position="89"/>
    </location>
</feature>
<keyword evidence="6" id="KW-1185">Reference proteome</keyword>
<keyword evidence="2" id="KW-0067">ATP-binding</keyword>
<dbReference type="AlphaFoldDB" id="A0A161KBC9"/>
<dbReference type="InterPro" id="IPR011990">
    <property type="entry name" value="TPR-like_helical_dom_sf"/>
</dbReference>
<dbReference type="CDD" id="cd07302">
    <property type="entry name" value="CHD"/>
    <property type="match status" value="1"/>
</dbReference>
<evidence type="ECO:0000256" key="2">
    <source>
        <dbReference type="ARBA" id="ARBA00022840"/>
    </source>
</evidence>
<dbReference type="SUPFAM" id="SSF55073">
    <property type="entry name" value="Nucleotide cyclase"/>
    <property type="match status" value="1"/>
</dbReference>
<evidence type="ECO:0000313" key="5">
    <source>
        <dbReference type="EMBL" id="CUS05833.1"/>
    </source>
</evidence>
<dbReference type="GO" id="GO:0004016">
    <property type="term" value="F:adenylate cyclase activity"/>
    <property type="evidence" value="ECO:0007669"/>
    <property type="project" value="TreeGrafter"/>
</dbReference>
<dbReference type="SMART" id="SM00028">
    <property type="entry name" value="TPR"/>
    <property type="match status" value="3"/>
</dbReference>
<dbReference type="InterPro" id="IPR027417">
    <property type="entry name" value="P-loop_NTPase"/>
</dbReference>
<dbReference type="InterPro" id="IPR025874">
    <property type="entry name" value="DZR"/>
</dbReference>
<name>A0A161KBC9_9CHLR</name>
<dbReference type="SMART" id="SM00044">
    <property type="entry name" value="CYCc"/>
    <property type="match status" value="1"/>
</dbReference>
<accession>A0A161KBC9</accession>
<feature type="domain" description="Guanylate cyclase" evidence="4">
    <location>
        <begin position="119"/>
        <end position="250"/>
    </location>
</feature>
<organism evidence="5 6">
    <name type="scientific">Candidatus Promineifilum breve</name>
    <dbReference type="NCBI Taxonomy" id="1806508"/>
    <lineage>
        <taxon>Bacteria</taxon>
        <taxon>Bacillati</taxon>
        <taxon>Chloroflexota</taxon>
        <taxon>Ardenticatenia</taxon>
        <taxon>Candidatus Promineifilales</taxon>
        <taxon>Candidatus Promineifilaceae</taxon>
        <taxon>Candidatus Promineifilum</taxon>
    </lineage>
</organism>
<sequence>MICPTCGANNRDNAAFCRHCGRLLLSACPRCRAAAEPGANFCDSCGAPLSPRAWTGQITNDELRITNEEGGSAPLLPRPPAPLPPTTPAPLDLDRYIPRELLGKLTAARGASAERRVVTLLFCDIQGSTALAGQLDPEEWTEIVNGAFEQMVRPIYKYEGTVARLMGDGLLAFFGAPIAHEDDPRRAVLAGLSIVEGIRAYRAGLPPAAAELDVRVGINTGLVVVGAVGSDLRLEYSAIGDAINLAARMEQTAAPGTVQIAEDTYRLVAGQFEVEPLGPIAVKGKAAPVPAYRVLRRAGGGRRAATVARAPLVNRRMEWSALERAVAGLGAGRGGLVFLTGDAGLGKTRLIDEVAERLLPMLDPPARLFDAAAVSYETSQPYSTLIRLLRPPLGLLPGDPPERVRERLAAAVPPDDRALMETLFGVAAPDGHELSGEGFAAALDACLERSWRAQAAAGPLVLALDELQWLDASSAERLAALFHLTESAPVLFLCALRRERRSPGWSLLETAGRDLPHRLSEIALHPLNDGDSRQLLAGLLDGELPDALAALVLEKAEGNPLFLEEVVRHLIERGDLSRAAGGPWTAAPPAGVILPDSLQALITARIDRLDDAPRRVLQAAAVIGRHFARSPLAALVDDPDALDGHLRELQRMELVREVSRLPEATYSFSHTLTQEAVYHTILLKQRRAMHRRVAEVIEALAANEANSVAPVLAHHFMEGEAPERALPYLLLAAADALRLHATAEAIVLYERALPVALAAADSPALIAIATNRGRALELQSRFAEAKAFYESIEAEARARGDVALELEAVIAQGKLHSNVTPFYDAARGRALMERAVALAEAAGNRVAEVRILWNLLNIGRFDLNGLEWATVHGERGLALARELGLGEELAYLVNDLGELYGTFGRLDRAGELLGEARDRWRALGNEAMLADSLTSSAVWEQIGGHFRAGLVKVEEAFLITTRIGNIWGEAYSQAVRGQILGYLGEVGRAVDDLSGGNEKTRAAGFVAGDILSNTFLARVLQEAGDLDEALRRARAALTLAREQLPQFVGMCIGRIVNCLVARGEIDAAADLYADAAAYQEQQQVFQLFDLSLAGIELALAQGDVAEALARAEAAVTRFTAMDSRGILPPVYYLRARALLAAGRADEAAGSFAAAIDLARTLDMRGSLWRFLAAAAALAGQRGDDAAAATLHAEAAAEIAFVAANTWPDDLRASFLAQTEKPQISQISQI</sequence>
<dbReference type="EMBL" id="LN890656">
    <property type="protein sequence ID" value="CUS05833.1"/>
    <property type="molecule type" value="Genomic_DNA"/>
</dbReference>
<dbReference type="InterPro" id="IPR019734">
    <property type="entry name" value="TPR_rpt"/>
</dbReference>
<dbReference type="Pfam" id="PF13191">
    <property type="entry name" value="AAA_16"/>
    <property type="match status" value="1"/>
</dbReference>
<dbReference type="Gene3D" id="3.40.50.300">
    <property type="entry name" value="P-loop containing nucleotide triphosphate hydrolases"/>
    <property type="match status" value="1"/>
</dbReference>
<dbReference type="SUPFAM" id="SSF48452">
    <property type="entry name" value="TPR-like"/>
    <property type="match status" value="1"/>
</dbReference>
<evidence type="ECO:0000259" key="4">
    <source>
        <dbReference type="PROSITE" id="PS50125"/>
    </source>
</evidence>
<reference evidence="5" key="1">
    <citation type="submission" date="2016-01" db="EMBL/GenBank/DDBJ databases">
        <authorList>
            <person name="Mcilroy J.S."/>
            <person name="Karst M S."/>
            <person name="Albertsen M."/>
        </authorList>
    </citation>
    <scope>NUCLEOTIDE SEQUENCE</scope>
    <source>
        <strain evidence="5">Cfx-K</strain>
    </source>
</reference>
<dbReference type="InterPro" id="IPR029787">
    <property type="entry name" value="Nucleotide_cyclase"/>
</dbReference>